<dbReference type="AlphaFoldDB" id="A0A0E9T0K8"/>
<reference evidence="1" key="2">
    <citation type="journal article" date="2015" name="Fish Shellfish Immunol.">
        <title>Early steps in the European eel (Anguilla anguilla)-Vibrio vulnificus interaction in the gills: Role of the RtxA13 toxin.</title>
        <authorList>
            <person name="Callol A."/>
            <person name="Pajuelo D."/>
            <person name="Ebbesson L."/>
            <person name="Teles M."/>
            <person name="MacKenzie S."/>
            <person name="Amaro C."/>
        </authorList>
    </citation>
    <scope>NUCLEOTIDE SEQUENCE</scope>
</reference>
<dbReference type="EMBL" id="GBXM01061418">
    <property type="protein sequence ID" value="JAH47159.1"/>
    <property type="molecule type" value="Transcribed_RNA"/>
</dbReference>
<name>A0A0E9T0K8_ANGAN</name>
<organism evidence="1">
    <name type="scientific">Anguilla anguilla</name>
    <name type="common">European freshwater eel</name>
    <name type="synonym">Muraena anguilla</name>
    <dbReference type="NCBI Taxonomy" id="7936"/>
    <lineage>
        <taxon>Eukaryota</taxon>
        <taxon>Metazoa</taxon>
        <taxon>Chordata</taxon>
        <taxon>Craniata</taxon>
        <taxon>Vertebrata</taxon>
        <taxon>Euteleostomi</taxon>
        <taxon>Actinopterygii</taxon>
        <taxon>Neopterygii</taxon>
        <taxon>Teleostei</taxon>
        <taxon>Anguilliformes</taxon>
        <taxon>Anguillidae</taxon>
        <taxon>Anguilla</taxon>
    </lineage>
</organism>
<reference evidence="1" key="1">
    <citation type="submission" date="2014-11" db="EMBL/GenBank/DDBJ databases">
        <authorList>
            <person name="Amaro Gonzalez C."/>
        </authorList>
    </citation>
    <scope>NUCLEOTIDE SEQUENCE</scope>
</reference>
<protein>
    <submittedName>
        <fullName evidence="1">Uncharacterized protein</fullName>
    </submittedName>
</protein>
<proteinExistence type="predicted"/>
<sequence length="35" mass="3944">MWGAALKMKQKLMCLFTHRERNGSSVSLSFTLSPS</sequence>
<accession>A0A0E9T0K8</accession>
<evidence type="ECO:0000313" key="1">
    <source>
        <dbReference type="EMBL" id="JAH47159.1"/>
    </source>
</evidence>